<dbReference type="Proteomes" id="UP000253551">
    <property type="component" value="Unassembled WGS sequence"/>
</dbReference>
<name>A0A367IST9_RHIST</name>
<dbReference type="EMBL" id="PJQM01005867">
    <property type="protein sequence ID" value="RCH80699.1"/>
    <property type="molecule type" value="Genomic_DNA"/>
</dbReference>
<gene>
    <name evidence="1" type="ORF">CU098_007500</name>
</gene>
<dbReference type="InterPro" id="IPR018608">
    <property type="entry name" value="Gti1/Pac2"/>
</dbReference>
<proteinExistence type="predicted"/>
<dbReference type="PANTHER" id="PTHR28027:SF2">
    <property type="entry name" value="TRANSCRIPTIONAL REGULATOR MIT1"/>
    <property type="match status" value="1"/>
</dbReference>
<evidence type="ECO:0000313" key="2">
    <source>
        <dbReference type="Proteomes" id="UP000253551"/>
    </source>
</evidence>
<feature type="non-terminal residue" evidence="1">
    <location>
        <position position="1"/>
    </location>
</feature>
<sequence length="229" mass="26463">CRNGLLPTVTRRIFDNERNMIKSGTIIVFNETETGIKRWTDGLIWSPSRVLGNFLIYRELVSREQKKIQINNDRVDRRERALVGSLTTTNTPYNFKKNGLIKKTIRISVNGNYLHVVSYYHLSDVLERLLPTPSDSPLFSNIRISEDLLPHLQGYSNHSLLLSASVIQAKTEMQNVTKYKEDSYEKKMSLPRPFDPPCMDNVLHPNASLFYSTSLPSIAKYYPLQKYYT</sequence>
<dbReference type="Pfam" id="PF09729">
    <property type="entry name" value="Gti1_Pac2"/>
    <property type="match status" value="1"/>
</dbReference>
<comment type="caution">
    <text evidence="1">The sequence shown here is derived from an EMBL/GenBank/DDBJ whole genome shotgun (WGS) entry which is preliminary data.</text>
</comment>
<dbReference type="PANTHER" id="PTHR28027">
    <property type="entry name" value="TRANSCRIPTIONAL REGULATOR MIT1"/>
    <property type="match status" value="1"/>
</dbReference>
<protein>
    <submittedName>
        <fullName evidence="1">Uncharacterized protein</fullName>
    </submittedName>
</protein>
<accession>A0A367IST9</accession>
<organism evidence="1 2">
    <name type="scientific">Rhizopus stolonifer</name>
    <name type="common">Rhizopus nigricans</name>
    <dbReference type="NCBI Taxonomy" id="4846"/>
    <lineage>
        <taxon>Eukaryota</taxon>
        <taxon>Fungi</taxon>
        <taxon>Fungi incertae sedis</taxon>
        <taxon>Mucoromycota</taxon>
        <taxon>Mucoromycotina</taxon>
        <taxon>Mucoromycetes</taxon>
        <taxon>Mucorales</taxon>
        <taxon>Mucorineae</taxon>
        <taxon>Rhizopodaceae</taxon>
        <taxon>Rhizopus</taxon>
    </lineage>
</organism>
<evidence type="ECO:0000313" key="1">
    <source>
        <dbReference type="EMBL" id="RCH80699.1"/>
    </source>
</evidence>
<dbReference type="GO" id="GO:0003677">
    <property type="term" value="F:DNA binding"/>
    <property type="evidence" value="ECO:0007669"/>
    <property type="project" value="TreeGrafter"/>
</dbReference>
<reference evidence="1 2" key="1">
    <citation type="journal article" date="2018" name="G3 (Bethesda)">
        <title>Phylogenetic and Phylogenomic Definition of Rhizopus Species.</title>
        <authorList>
            <person name="Gryganskyi A.P."/>
            <person name="Golan J."/>
            <person name="Dolatabadi S."/>
            <person name="Mondo S."/>
            <person name="Robb S."/>
            <person name="Idnurm A."/>
            <person name="Muszewska A."/>
            <person name="Steczkiewicz K."/>
            <person name="Masonjones S."/>
            <person name="Liao H.L."/>
            <person name="Gajdeczka M.T."/>
            <person name="Anike F."/>
            <person name="Vuek A."/>
            <person name="Anishchenko I.M."/>
            <person name="Voigt K."/>
            <person name="de Hoog G.S."/>
            <person name="Smith M.E."/>
            <person name="Heitman J."/>
            <person name="Vilgalys R."/>
            <person name="Stajich J.E."/>
        </authorList>
    </citation>
    <scope>NUCLEOTIDE SEQUENCE [LARGE SCALE GENOMIC DNA]</scope>
    <source>
        <strain evidence="1 2">LSU 92-RS-03</strain>
    </source>
</reference>
<dbReference type="OrthoDB" id="5572844at2759"/>
<keyword evidence="2" id="KW-1185">Reference proteome</keyword>
<dbReference type="AlphaFoldDB" id="A0A367IST9"/>